<evidence type="ECO:0008006" key="4">
    <source>
        <dbReference type="Google" id="ProtNLM"/>
    </source>
</evidence>
<organism evidence="2 3">
    <name type="scientific">Thermoanaerobaculum aquaticum</name>
    <dbReference type="NCBI Taxonomy" id="1312852"/>
    <lineage>
        <taxon>Bacteria</taxon>
        <taxon>Pseudomonadati</taxon>
        <taxon>Acidobacteriota</taxon>
        <taxon>Thermoanaerobaculia</taxon>
        <taxon>Thermoanaerobaculales</taxon>
        <taxon>Thermoanaerobaculaceae</taxon>
        <taxon>Thermoanaerobaculum</taxon>
    </lineage>
</organism>
<accession>A0A062XQV0</accession>
<dbReference type="InterPro" id="IPR052170">
    <property type="entry name" value="M29_Exopeptidase"/>
</dbReference>
<dbReference type="SUPFAM" id="SSF144052">
    <property type="entry name" value="Thermophilic metalloprotease-like"/>
    <property type="match status" value="1"/>
</dbReference>
<gene>
    <name evidence="2" type="ORF">EG19_04000</name>
</gene>
<dbReference type="PANTHER" id="PTHR34448">
    <property type="entry name" value="AMINOPEPTIDASE"/>
    <property type="match status" value="1"/>
</dbReference>
<sequence>MAFDLVKLLRDVFAPERGEVVTVACDVPRKPEEDHPSWADRRAWAEEWRQAFLQLGAQLGFATNPLLAFPATGANGAPLPELGQMGDKPVKLEEVLLGSTLAVFLTEYSATAPLDAFTKKKQDFRAASLPGVERRMVHTALAADYREVARRCRLLFEAMCGASGLEVVFSTGHSCFFDLRFRKPEVDDGFLPRNKEGDRIINLPSGETFIVPYEGEKPGQPSQTEGEIPWAEAGELVVFVVKGNRIVEVRGEGSVASRFRQVFAADPARTNVAEVAFGCNPNAAVTGNVLEDEKAGFHWAYGRSDHLGGSVGVAAFLSPQTVVHQDLVYAQGNPVTVAEAHVLRGSERLLVMRNGNYTLF</sequence>
<dbReference type="Proteomes" id="UP000027284">
    <property type="component" value="Unassembled WGS sequence"/>
</dbReference>
<dbReference type="PANTHER" id="PTHR34448:SF1">
    <property type="entry name" value="BLL6088 PROTEIN"/>
    <property type="match status" value="1"/>
</dbReference>
<dbReference type="AlphaFoldDB" id="A0A062XQV0"/>
<keyword evidence="3" id="KW-1185">Reference proteome</keyword>
<dbReference type="GO" id="GO:0046872">
    <property type="term" value="F:metal ion binding"/>
    <property type="evidence" value="ECO:0007669"/>
    <property type="project" value="UniProtKB-KW"/>
</dbReference>
<comment type="caution">
    <text evidence="2">The sequence shown here is derived from an EMBL/GenBank/DDBJ whole genome shotgun (WGS) entry which is preliminary data.</text>
</comment>
<dbReference type="RefSeq" id="WP_038046360.1">
    <property type="nucleotide sequence ID" value="NZ_JMFG01000002.1"/>
</dbReference>
<evidence type="ECO:0000256" key="1">
    <source>
        <dbReference type="ARBA" id="ARBA00022723"/>
    </source>
</evidence>
<keyword evidence="1" id="KW-0479">Metal-binding</keyword>
<name>A0A062XQV0_9BACT</name>
<dbReference type="EMBL" id="JMFG01000002">
    <property type="protein sequence ID" value="KDA54972.1"/>
    <property type="molecule type" value="Genomic_DNA"/>
</dbReference>
<reference evidence="2 3" key="1">
    <citation type="submission" date="2014-04" db="EMBL/GenBank/DDBJ databases">
        <title>The Genome Sequence of Thermoanaerobaculum aquaticum MP-01, The First Cultivated Group 23 Acidobacterium.</title>
        <authorList>
            <person name="Stamps B.W."/>
            <person name="Losey N.A."/>
            <person name="Lawson P.A."/>
            <person name="Stevenson B.S."/>
        </authorList>
    </citation>
    <scope>NUCLEOTIDE SEQUENCE [LARGE SCALE GENOMIC DNA]</scope>
    <source>
        <strain evidence="2 3">MP-01</strain>
    </source>
</reference>
<evidence type="ECO:0000313" key="2">
    <source>
        <dbReference type="EMBL" id="KDA54972.1"/>
    </source>
</evidence>
<dbReference type="STRING" id="1312852.EG19_04000"/>
<protein>
    <recommendedName>
        <fullName evidence="4">Aminopeptidase</fullName>
    </recommendedName>
</protein>
<evidence type="ECO:0000313" key="3">
    <source>
        <dbReference type="Proteomes" id="UP000027284"/>
    </source>
</evidence>
<proteinExistence type="predicted"/>
<dbReference type="OrthoDB" id="179044at2"/>